<comment type="caution">
    <text evidence="1">The sequence shown here is derived from an EMBL/GenBank/DDBJ whole genome shotgun (WGS) entry which is preliminary data.</text>
</comment>
<accession>A0AAN5ALP2</accession>
<organism evidence="1 2">
    <name type="scientific">Persicobacter diffluens</name>
    <dbReference type="NCBI Taxonomy" id="981"/>
    <lineage>
        <taxon>Bacteria</taxon>
        <taxon>Pseudomonadati</taxon>
        <taxon>Bacteroidota</taxon>
        <taxon>Cytophagia</taxon>
        <taxon>Cytophagales</taxon>
        <taxon>Persicobacteraceae</taxon>
        <taxon>Persicobacter</taxon>
    </lineage>
</organism>
<evidence type="ECO:0000313" key="2">
    <source>
        <dbReference type="Proteomes" id="UP001310022"/>
    </source>
</evidence>
<dbReference type="AlphaFoldDB" id="A0AAN5ALP2"/>
<evidence type="ECO:0000313" key="1">
    <source>
        <dbReference type="EMBL" id="GJM61078.1"/>
    </source>
</evidence>
<dbReference type="Proteomes" id="UP001310022">
    <property type="component" value="Unassembled WGS sequence"/>
</dbReference>
<dbReference type="EMBL" id="BQKE01000001">
    <property type="protein sequence ID" value="GJM61078.1"/>
    <property type="molecule type" value="Genomic_DNA"/>
</dbReference>
<proteinExistence type="predicted"/>
<name>A0AAN5ALP2_9BACT</name>
<dbReference type="RefSeq" id="WP_338236698.1">
    <property type="nucleotide sequence ID" value="NZ_BQKE01000001.1"/>
</dbReference>
<sequence length="177" mass="20879">MAKRLSVSNQHLSLENIAEVYHYRCKSLQLYFSEENPKFSLVFAGLLSEEVHFLKVEQISEAEKDACLNLLAGIEAKFRLDYSHRCERKLKDPLSKQMRMLFQRYQYHCPLDQGIFNLWKSSGLVSPALISEIKGAFHYRHWLAHGRYWTYKSIKYDFDGLYYLSKQVDKLPLTSED</sequence>
<protein>
    <submittedName>
        <fullName evidence="1">Uncharacterized protein</fullName>
    </submittedName>
</protein>
<keyword evidence="2" id="KW-1185">Reference proteome</keyword>
<gene>
    <name evidence="1" type="ORF">PEDI_16300</name>
</gene>
<reference evidence="1 2" key="1">
    <citation type="submission" date="2021-12" db="EMBL/GenBank/DDBJ databases">
        <title>Genome sequencing of bacteria with rrn-lacking chromosome and rrn-plasmid.</title>
        <authorList>
            <person name="Anda M."/>
            <person name="Iwasaki W."/>
        </authorList>
    </citation>
    <scope>NUCLEOTIDE SEQUENCE [LARGE SCALE GENOMIC DNA]</scope>
    <source>
        <strain evidence="1 2">NBRC 15940</strain>
    </source>
</reference>